<comment type="caution">
    <text evidence="2">The sequence shown here is derived from an EMBL/GenBank/DDBJ whole genome shotgun (WGS) entry which is preliminary data.</text>
</comment>
<dbReference type="Proteomes" id="UP000248724">
    <property type="component" value="Unassembled WGS sequence"/>
</dbReference>
<proteinExistence type="predicted"/>
<evidence type="ECO:0000313" key="2">
    <source>
        <dbReference type="EMBL" id="PZR79592.1"/>
    </source>
</evidence>
<protein>
    <submittedName>
        <fullName evidence="2">Uncharacterized protein</fullName>
    </submittedName>
</protein>
<dbReference type="RefSeq" id="WP_337311211.1">
    <property type="nucleotide sequence ID" value="NZ_JAEKNS010000079.1"/>
</dbReference>
<evidence type="ECO:0000313" key="4">
    <source>
        <dbReference type="Proteomes" id="UP000606991"/>
    </source>
</evidence>
<reference evidence="1 4" key="3">
    <citation type="submission" date="2020-10" db="EMBL/GenBank/DDBJ databases">
        <title>Ca. Dormibacterota MAGs.</title>
        <authorList>
            <person name="Montgomery K."/>
        </authorList>
    </citation>
    <scope>NUCLEOTIDE SEQUENCE [LARGE SCALE GENOMIC DNA]</scope>
    <source>
        <strain evidence="1">SC8812_S17_18</strain>
    </source>
</reference>
<evidence type="ECO:0000313" key="3">
    <source>
        <dbReference type="Proteomes" id="UP000248724"/>
    </source>
</evidence>
<reference evidence="2" key="2">
    <citation type="submission" date="2018-05" db="EMBL/GenBank/DDBJ databases">
        <authorList>
            <person name="Ferrari B."/>
        </authorList>
    </citation>
    <scope>NUCLEOTIDE SEQUENCE</scope>
    <source>
        <strain evidence="2">RRmetagenome_bin12</strain>
    </source>
</reference>
<dbReference type="EMBL" id="JAEKNS010000079">
    <property type="protein sequence ID" value="MBJ7594745.1"/>
    <property type="molecule type" value="Genomic_DNA"/>
</dbReference>
<evidence type="ECO:0000313" key="1">
    <source>
        <dbReference type="EMBL" id="MBJ7594745.1"/>
    </source>
</evidence>
<name>A0A2W5Z2X7_9BACT</name>
<dbReference type="EMBL" id="QHBU01000197">
    <property type="protein sequence ID" value="PZR79592.1"/>
    <property type="molecule type" value="Genomic_DNA"/>
</dbReference>
<accession>A0A934JXD0</accession>
<organism evidence="2 3">
    <name type="scientific">Candidatus Aeolococcus gillhamiae</name>
    <dbReference type="NCBI Taxonomy" id="3127015"/>
    <lineage>
        <taxon>Bacteria</taxon>
        <taxon>Bacillati</taxon>
        <taxon>Candidatus Dormiibacterota</taxon>
        <taxon>Candidatus Dormibacteria</taxon>
        <taxon>Candidatus Aeolococcales</taxon>
        <taxon>Candidatus Aeolococcaceae</taxon>
        <taxon>Candidatus Aeolococcus</taxon>
    </lineage>
</organism>
<dbReference type="Proteomes" id="UP000606991">
    <property type="component" value="Unassembled WGS sequence"/>
</dbReference>
<accession>A0A2W5Z2X7</accession>
<dbReference type="AlphaFoldDB" id="A0A2W5Z2X7"/>
<reference evidence="2 3" key="1">
    <citation type="journal article" date="2017" name="Nature">
        <title>Atmospheric trace gases support primary production in Antarctic desert surface soil.</title>
        <authorList>
            <person name="Ji M."/>
            <person name="Greening C."/>
            <person name="Vanwonterghem I."/>
            <person name="Carere C.R."/>
            <person name="Bay S.K."/>
            <person name="Steen J.A."/>
            <person name="Montgomery K."/>
            <person name="Lines T."/>
            <person name="Beardall J."/>
            <person name="van Dorst J."/>
            <person name="Snape I."/>
            <person name="Stott M.B."/>
            <person name="Hugenholtz P."/>
            <person name="Ferrari B.C."/>
        </authorList>
    </citation>
    <scope>NUCLEOTIDE SEQUENCE [LARGE SCALE GENOMIC DNA]</scope>
    <source>
        <strain evidence="2">RRmetagenome_bin12</strain>
    </source>
</reference>
<gene>
    <name evidence="2" type="ORF">DLM65_10405</name>
    <name evidence="1" type="ORF">JF886_07765</name>
</gene>
<sequence length="83" mass="8699">MSTLAALTTLPDALAELEHAALLLLLAEQEGAGREAARERLARAVAAVQSARGLVIELLEETGRPPLRVLAGGRQCRDISEGA</sequence>